<dbReference type="InterPro" id="IPR004443">
    <property type="entry name" value="YjeF_N_dom"/>
</dbReference>
<dbReference type="InterPro" id="IPR036652">
    <property type="entry name" value="YjeF_N_dom_sf"/>
</dbReference>
<accession>A0A656JRB0</accession>
<organism evidence="2 3">
    <name type="scientific">Pseudomonas syringae pv. actinidiae ICMP 19096</name>
    <dbReference type="NCBI Taxonomy" id="1194405"/>
    <lineage>
        <taxon>Bacteria</taxon>
        <taxon>Pseudomonadati</taxon>
        <taxon>Pseudomonadota</taxon>
        <taxon>Gammaproteobacteria</taxon>
        <taxon>Pseudomonadales</taxon>
        <taxon>Pseudomonadaceae</taxon>
        <taxon>Pseudomonas</taxon>
        <taxon>Pseudomonas syringae</taxon>
    </lineage>
</organism>
<protein>
    <recommendedName>
        <fullName evidence="1">YjeF N-terminal domain-containing protein</fullName>
    </recommendedName>
</protein>
<dbReference type="Proteomes" id="UP000018849">
    <property type="component" value="Unassembled WGS sequence"/>
</dbReference>
<dbReference type="SUPFAM" id="SSF64153">
    <property type="entry name" value="YjeF N-terminal domain-like"/>
    <property type="match status" value="1"/>
</dbReference>
<dbReference type="EMBL" id="AOKF01002601">
    <property type="protein sequence ID" value="EPN47644.1"/>
    <property type="molecule type" value="Genomic_DNA"/>
</dbReference>
<feature type="domain" description="YjeF N-terminal" evidence="1">
    <location>
        <begin position="1"/>
        <end position="38"/>
    </location>
</feature>
<evidence type="ECO:0000259" key="1">
    <source>
        <dbReference type="PROSITE" id="PS51385"/>
    </source>
</evidence>
<reference evidence="2 3" key="1">
    <citation type="journal article" date="2013" name="PLoS Pathog.">
        <title>Genomic analysis of the Kiwifruit pathogen Pseudomonas syringae pv. actinidiae provides insight into the origins of an emergent plant disease.</title>
        <authorList>
            <person name="McCann H.C."/>
            <person name="Rikkerink E.H."/>
            <person name="Bertels F."/>
            <person name="Fiers M."/>
            <person name="Lu A."/>
            <person name="Rees-George J."/>
            <person name="Andersen M.T."/>
            <person name="Gleave A.P."/>
            <person name="Haubold B."/>
            <person name="Wohlers M.W."/>
            <person name="Guttman D.S."/>
            <person name="Wang P.W."/>
            <person name="Straub C."/>
            <person name="Vanneste J.L."/>
            <person name="Rainey P.B."/>
            <person name="Templeton M.D."/>
        </authorList>
    </citation>
    <scope>NUCLEOTIDE SEQUENCE [LARGE SCALE GENOMIC DNA]</scope>
    <source>
        <strain evidence="2 3">ICMP 19096</strain>
    </source>
</reference>
<proteinExistence type="predicted"/>
<sequence length="38" mass="3791">MLAGRGNNAGDGYLVAALAHKAGWQVKVLAVGDPVGLT</sequence>
<dbReference type="PROSITE" id="PS51385">
    <property type="entry name" value="YJEF_N"/>
    <property type="match status" value="1"/>
</dbReference>
<gene>
    <name evidence="2" type="ORF">A245_30633</name>
</gene>
<dbReference type="Pfam" id="PF03853">
    <property type="entry name" value="YjeF_N"/>
    <property type="match status" value="1"/>
</dbReference>
<comment type="caution">
    <text evidence="2">The sequence shown here is derived from an EMBL/GenBank/DDBJ whole genome shotgun (WGS) entry which is preliminary data.</text>
</comment>
<name>A0A656JRB0_PSESF</name>
<dbReference type="Gene3D" id="3.40.50.10260">
    <property type="entry name" value="YjeF N-terminal domain"/>
    <property type="match status" value="1"/>
</dbReference>
<dbReference type="AlphaFoldDB" id="A0A656JRB0"/>
<evidence type="ECO:0000313" key="3">
    <source>
        <dbReference type="Proteomes" id="UP000018849"/>
    </source>
</evidence>
<evidence type="ECO:0000313" key="2">
    <source>
        <dbReference type="EMBL" id="EPN47644.1"/>
    </source>
</evidence>
<feature type="non-terminal residue" evidence="2">
    <location>
        <position position="38"/>
    </location>
</feature>